<feature type="compositionally biased region" description="Basic and acidic residues" evidence="1">
    <location>
        <begin position="38"/>
        <end position="64"/>
    </location>
</feature>
<gene>
    <name evidence="2" type="ORF">NDU88_004904</name>
</gene>
<proteinExistence type="predicted"/>
<comment type="caution">
    <text evidence="2">The sequence shown here is derived from an EMBL/GenBank/DDBJ whole genome shotgun (WGS) entry which is preliminary data.</text>
</comment>
<dbReference type="Proteomes" id="UP001066276">
    <property type="component" value="Chromosome 4_1"/>
</dbReference>
<dbReference type="EMBL" id="JANPWB010000007">
    <property type="protein sequence ID" value="KAJ1173062.1"/>
    <property type="molecule type" value="Genomic_DNA"/>
</dbReference>
<organism evidence="2 3">
    <name type="scientific">Pleurodeles waltl</name>
    <name type="common">Iberian ribbed newt</name>
    <dbReference type="NCBI Taxonomy" id="8319"/>
    <lineage>
        <taxon>Eukaryota</taxon>
        <taxon>Metazoa</taxon>
        <taxon>Chordata</taxon>
        <taxon>Craniata</taxon>
        <taxon>Vertebrata</taxon>
        <taxon>Euteleostomi</taxon>
        <taxon>Amphibia</taxon>
        <taxon>Batrachia</taxon>
        <taxon>Caudata</taxon>
        <taxon>Salamandroidea</taxon>
        <taxon>Salamandridae</taxon>
        <taxon>Pleurodelinae</taxon>
        <taxon>Pleurodeles</taxon>
    </lineage>
</organism>
<protein>
    <submittedName>
        <fullName evidence="2">Uncharacterized protein</fullName>
    </submittedName>
</protein>
<evidence type="ECO:0000256" key="1">
    <source>
        <dbReference type="SAM" id="MobiDB-lite"/>
    </source>
</evidence>
<accession>A0AAV7T8X8</accession>
<name>A0AAV7T8X8_PLEWA</name>
<evidence type="ECO:0000313" key="3">
    <source>
        <dbReference type="Proteomes" id="UP001066276"/>
    </source>
</evidence>
<feature type="region of interest" description="Disordered" evidence="1">
    <location>
        <begin position="38"/>
        <end position="102"/>
    </location>
</feature>
<dbReference type="AlphaFoldDB" id="A0AAV7T8X8"/>
<evidence type="ECO:0000313" key="2">
    <source>
        <dbReference type="EMBL" id="KAJ1173062.1"/>
    </source>
</evidence>
<keyword evidence="3" id="KW-1185">Reference proteome</keyword>
<sequence length="169" mass="19361">MYNTECLRLLNNDHHYKKLSRDPTEEVREEITFLVDKGRRQVAEQWRTDKRNPQRPKSIDREAGRGVGRGAGAAGARADRPEESEPGCGWFDPDWPSQGHSKLRQDGVRICRLDRQAPQMKPGVETELETAQRSGAEDRRTSQRLYRQRGRLLVLLCFSSPYTAQAQAV</sequence>
<reference evidence="2" key="1">
    <citation type="journal article" date="2022" name="bioRxiv">
        <title>Sequencing and chromosome-scale assembly of the giantPleurodeles waltlgenome.</title>
        <authorList>
            <person name="Brown T."/>
            <person name="Elewa A."/>
            <person name="Iarovenko S."/>
            <person name="Subramanian E."/>
            <person name="Araus A.J."/>
            <person name="Petzold A."/>
            <person name="Susuki M."/>
            <person name="Suzuki K.-i.T."/>
            <person name="Hayashi T."/>
            <person name="Toyoda A."/>
            <person name="Oliveira C."/>
            <person name="Osipova E."/>
            <person name="Leigh N.D."/>
            <person name="Simon A."/>
            <person name="Yun M.H."/>
        </authorList>
    </citation>
    <scope>NUCLEOTIDE SEQUENCE</scope>
    <source>
        <strain evidence="2">20211129_DDA</strain>
        <tissue evidence="2">Liver</tissue>
    </source>
</reference>